<dbReference type="PANTHER" id="PTHR30461">
    <property type="entry name" value="DNA-INVERTASE FROM LAMBDOID PROPHAGE"/>
    <property type="match status" value="1"/>
</dbReference>
<evidence type="ECO:0000256" key="4">
    <source>
        <dbReference type="ARBA" id="ARBA00023172"/>
    </source>
</evidence>
<evidence type="ECO:0000313" key="8">
    <source>
        <dbReference type="EMBL" id="GLK09257.1"/>
    </source>
</evidence>
<feature type="active site" description="O-(5'-phospho-DNA)-serine intermediate" evidence="5 6">
    <location>
        <position position="30"/>
    </location>
</feature>
<evidence type="ECO:0000256" key="1">
    <source>
        <dbReference type="ARBA" id="ARBA00009913"/>
    </source>
</evidence>
<gene>
    <name evidence="8" type="ORF">GCM10017600_26630</name>
</gene>
<organism evidence="8 9">
    <name type="scientific">Streptosporangium carneum</name>
    <dbReference type="NCBI Taxonomy" id="47481"/>
    <lineage>
        <taxon>Bacteria</taxon>
        <taxon>Bacillati</taxon>
        <taxon>Actinomycetota</taxon>
        <taxon>Actinomycetes</taxon>
        <taxon>Streptosporangiales</taxon>
        <taxon>Streptosporangiaceae</taxon>
        <taxon>Streptosporangium</taxon>
    </lineage>
</organism>
<dbReference type="PROSITE" id="PS51736">
    <property type="entry name" value="RECOMBINASES_3"/>
    <property type="match status" value="1"/>
</dbReference>
<dbReference type="GO" id="GO:0000150">
    <property type="term" value="F:DNA strand exchange activity"/>
    <property type="evidence" value="ECO:0007669"/>
    <property type="project" value="InterPro"/>
</dbReference>
<dbReference type="SUPFAM" id="SSF46689">
    <property type="entry name" value="Homeodomain-like"/>
    <property type="match status" value="1"/>
</dbReference>
<dbReference type="Pfam" id="PF00239">
    <property type="entry name" value="Resolvase"/>
    <property type="match status" value="1"/>
</dbReference>
<dbReference type="FunFam" id="3.40.50.1390:FF:000001">
    <property type="entry name" value="DNA recombinase"/>
    <property type="match status" value="1"/>
</dbReference>
<dbReference type="SMART" id="SM00857">
    <property type="entry name" value="Resolvase"/>
    <property type="match status" value="1"/>
</dbReference>
<keyword evidence="3" id="KW-0238">DNA-binding</keyword>
<evidence type="ECO:0000313" key="9">
    <source>
        <dbReference type="Proteomes" id="UP001143474"/>
    </source>
</evidence>
<dbReference type="Gene3D" id="1.10.10.60">
    <property type="entry name" value="Homeodomain-like"/>
    <property type="match status" value="1"/>
</dbReference>
<evidence type="ECO:0000256" key="6">
    <source>
        <dbReference type="PROSITE-ProRule" id="PRU10137"/>
    </source>
</evidence>
<accession>A0A9W6HZJ2</accession>
<reference evidence="8" key="2">
    <citation type="submission" date="2023-01" db="EMBL/GenBank/DDBJ databases">
        <authorList>
            <person name="Sun Q."/>
            <person name="Evtushenko L."/>
        </authorList>
    </citation>
    <scope>NUCLEOTIDE SEQUENCE</scope>
    <source>
        <strain evidence="8">VKM Ac-2007</strain>
    </source>
</reference>
<evidence type="ECO:0000256" key="3">
    <source>
        <dbReference type="ARBA" id="ARBA00023125"/>
    </source>
</evidence>
<sequence>MGSILEPPADLLAAFPARLSQIRIGYARVSTGGQKLERQIDALSAAGCRRIFADKKSGKTAQRPELAACHAFLAAGDTLVVPSLDRYGRSLADLIAMVGELRRREIGFTSLHESLDTTTPGGRLVFHVFAALAEFIRELIVAGTRESLAAARARGRVGGRPTVITPEIIRAVRDLLPNPEHSITSIAKLLGVSPGTLYNHIPDLRELRAGQATTALEAGGR</sequence>
<feature type="domain" description="Resolvase/invertase-type recombinase catalytic" evidence="7">
    <location>
        <begin position="22"/>
        <end position="155"/>
    </location>
</feature>
<dbReference type="CDD" id="cd03768">
    <property type="entry name" value="SR_ResInv"/>
    <property type="match status" value="1"/>
</dbReference>
<name>A0A9W6HZJ2_9ACTN</name>
<dbReference type="InterPro" id="IPR006118">
    <property type="entry name" value="Recombinase_CS"/>
</dbReference>
<evidence type="ECO:0000259" key="7">
    <source>
        <dbReference type="PROSITE" id="PS51736"/>
    </source>
</evidence>
<dbReference type="AlphaFoldDB" id="A0A9W6HZJ2"/>
<dbReference type="InterPro" id="IPR050639">
    <property type="entry name" value="SSR_resolvase"/>
</dbReference>
<dbReference type="Gene3D" id="3.40.50.1390">
    <property type="entry name" value="Resolvase, N-terminal catalytic domain"/>
    <property type="match status" value="1"/>
</dbReference>
<dbReference type="GO" id="GO:0003677">
    <property type="term" value="F:DNA binding"/>
    <property type="evidence" value="ECO:0007669"/>
    <property type="project" value="UniProtKB-KW"/>
</dbReference>
<comment type="caution">
    <text evidence="8">The sequence shown here is derived from an EMBL/GenBank/DDBJ whole genome shotgun (WGS) entry which is preliminary data.</text>
</comment>
<dbReference type="InterPro" id="IPR006119">
    <property type="entry name" value="Resolv_N"/>
</dbReference>
<dbReference type="InterPro" id="IPR036162">
    <property type="entry name" value="Resolvase-like_N_sf"/>
</dbReference>
<evidence type="ECO:0000256" key="5">
    <source>
        <dbReference type="PIRSR" id="PIRSR606118-50"/>
    </source>
</evidence>
<dbReference type="CDD" id="cd00569">
    <property type="entry name" value="HTH_Hin_like"/>
    <property type="match status" value="1"/>
</dbReference>
<dbReference type="InterPro" id="IPR009057">
    <property type="entry name" value="Homeodomain-like_sf"/>
</dbReference>
<dbReference type="RefSeq" id="WP_271217716.1">
    <property type="nucleotide sequence ID" value="NZ_BAAAVD010000004.1"/>
</dbReference>
<dbReference type="EMBL" id="BSEV01000004">
    <property type="protein sequence ID" value="GLK09257.1"/>
    <property type="molecule type" value="Genomic_DNA"/>
</dbReference>
<comment type="similarity">
    <text evidence="1">Belongs to the site-specific recombinase resolvase family.</text>
</comment>
<dbReference type="PROSITE" id="PS00397">
    <property type="entry name" value="RECOMBINASES_1"/>
    <property type="match status" value="1"/>
</dbReference>
<keyword evidence="4" id="KW-0233">DNA recombination</keyword>
<evidence type="ECO:0000256" key="2">
    <source>
        <dbReference type="ARBA" id="ARBA00022908"/>
    </source>
</evidence>
<reference evidence="8" key="1">
    <citation type="journal article" date="2014" name="Int. J. Syst. Evol. Microbiol.">
        <title>Complete genome sequence of Corynebacterium casei LMG S-19264T (=DSM 44701T), isolated from a smear-ripened cheese.</title>
        <authorList>
            <consortium name="US DOE Joint Genome Institute (JGI-PGF)"/>
            <person name="Walter F."/>
            <person name="Albersmeier A."/>
            <person name="Kalinowski J."/>
            <person name="Ruckert C."/>
        </authorList>
    </citation>
    <scope>NUCLEOTIDE SEQUENCE</scope>
    <source>
        <strain evidence="8">VKM Ac-2007</strain>
    </source>
</reference>
<proteinExistence type="inferred from homology"/>
<keyword evidence="9" id="KW-1185">Reference proteome</keyword>
<keyword evidence="2" id="KW-0229">DNA integration</keyword>
<dbReference type="Proteomes" id="UP001143474">
    <property type="component" value="Unassembled WGS sequence"/>
</dbReference>
<protein>
    <submittedName>
        <fullName evidence="8">Resolvase</fullName>
    </submittedName>
</protein>
<dbReference type="SUPFAM" id="SSF53041">
    <property type="entry name" value="Resolvase-like"/>
    <property type="match status" value="1"/>
</dbReference>
<dbReference type="GO" id="GO:0015074">
    <property type="term" value="P:DNA integration"/>
    <property type="evidence" value="ECO:0007669"/>
    <property type="project" value="UniProtKB-KW"/>
</dbReference>
<dbReference type="PANTHER" id="PTHR30461:SF2">
    <property type="entry name" value="SERINE RECOMBINASE PINE-RELATED"/>
    <property type="match status" value="1"/>
</dbReference>